<comment type="caution">
    <text evidence="2">The sequence shown here is derived from an EMBL/GenBank/DDBJ whole genome shotgun (WGS) entry which is preliminary data.</text>
</comment>
<accession>A0A834IA80</accession>
<evidence type="ECO:0000313" key="3">
    <source>
        <dbReference type="Proteomes" id="UP000625711"/>
    </source>
</evidence>
<keyword evidence="3" id="KW-1185">Reference proteome</keyword>
<name>A0A834IA80_RHYFE</name>
<evidence type="ECO:0000256" key="1">
    <source>
        <dbReference type="SAM" id="MobiDB-lite"/>
    </source>
</evidence>
<protein>
    <submittedName>
        <fullName evidence="2">Uncharacterized protein</fullName>
    </submittedName>
</protein>
<sequence>TKPKQVTKIGIYRNSPTGPQQGSTQTAQPKKLLAVKKMAVIQSKHRKPSRGQMMAHSSRNEIFVPPPLPSSPGNIRLI</sequence>
<proteinExistence type="predicted"/>
<dbReference type="EMBL" id="JAACXV010009432">
    <property type="protein sequence ID" value="KAF7275676.1"/>
    <property type="molecule type" value="Genomic_DNA"/>
</dbReference>
<feature type="non-terminal residue" evidence="2">
    <location>
        <position position="1"/>
    </location>
</feature>
<feature type="compositionally biased region" description="Polar residues" evidence="1">
    <location>
        <begin position="14"/>
        <end position="28"/>
    </location>
</feature>
<feature type="region of interest" description="Disordered" evidence="1">
    <location>
        <begin position="42"/>
        <end position="78"/>
    </location>
</feature>
<reference evidence="2" key="1">
    <citation type="submission" date="2020-08" db="EMBL/GenBank/DDBJ databases">
        <title>Genome sequencing and assembly of the red palm weevil Rhynchophorus ferrugineus.</title>
        <authorList>
            <person name="Dias G.B."/>
            <person name="Bergman C.M."/>
            <person name="Manee M."/>
        </authorList>
    </citation>
    <scope>NUCLEOTIDE SEQUENCE</scope>
    <source>
        <strain evidence="2">AA-2017</strain>
        <tissue evidence="2">Whole larva</tissue>
    </source>
</reference>
<dbReference type="Proteomes" id="UP000625711">
    <property type="component" value="Unassembled WGS sequence"/>
</dbReference>
<dbReference type="AlphaFoldDB" id="A0A834IA80"/>
<feature type="region of interest" description="Disordered" evidence="1">
    <location>
        <begin position="1"/>
        <end position="29"/>
    </location>
</feature>
<gene>
    <name evidence="2" type="ORF">GWI33_011435</name>
</gene>
<evidence type="ECO:0000313" key="2">
    <source>
        <dbReference type="EMBL" id="KAF7275676.1"/>
    </source>
</evidence>
<organism evidence="2 3">
    <name type="scientific">Rhynchophorus ferrugineus</name>
    <name type="common">Red palm weevil</name>
    <name type="synonym">Curculio ferrugineus</name>
    <dbReference type="NCBI Taxonomy" id="354439"/>
    <lineage>
        <taxon>Eukaryota</taxon>
        <taxon>Metazoa</taxon>
        <taxon>Ecdysozoa</taxon>
        <taxon>Arthropoda</taxon>
        <taxon>Hexapoda</taxon>
        <taxon>Insecta</taxon>
        <taxon>Pterygota</taxon>
        <taxon>Neoptera</taxon>
        <taxon>Endopterygota</taxon>
        <taxon>Coleoptera</taxon>
        <taxon>Polyphaga</taxon>
        <taxon>Cucujiformia</taxon>
        <taxon>Curculionidae</taxon>
        <taxon>Dryophthorinae</taxon>
        <taxon>Rhynchophorus</taxon>
    </lineage>
</organism>